<feature type="signal peptide" evidence="4">
    <location>
        <begin position="1"/>
        <end position="24"/>
    </location>
</feature>
<evidence type="ECO:0000259" key="5">
    <source>
        <dbReference type="Pfam" id="PF06458"/>
    </source>
</evidence>
<keyword evidence="2" id="KW-0677">Repeat</keyword>
<dbReference type="NCBIfam" id="TIGR01167">
    <property type="entry name" value="LPXTG_anchor"/>
    <property type="match status" value="1"/>
</dbReference>
<keyword evidence="4" id="KW-0732">Signal</keyword>
<dbReference type="InterPro" id="IPR032675">
    <property type="entry name" value="LRR_dom_sf"/>
</dbReference>
<dbReference type="EMBL" id="JAARRG010000010">
    <property type="protein sequence ID" value="MBC1487041.1"/>
    <property type="molecule type" value="Genomic_DNA"/>
</dbReference>
<dbReference type="Pfam" id="PF00560">
    <property type="entry name" value="LRR_1"/>
    <property type="match status" value="2"/>
</dbReference>
<evidence type="ECO:0000313" key="8">
    <source>
        <dbReference type="Proteomes" id="UP000523362"/>
    </source>
</evidence>
<keyword evidence="3" id="KW-0472">Membrane</keyword>
<dbReference type="InterPro" id="IPR013783">
    <property type="entry name" value="Ig-like_fold"/>
</dbReference>
<feature type="transmembrane region" description="Helical" evidence="3">
    <location>
        <begin position="582"/>
        <end position="600"/>
    </location>
</feature>
<evidence type="ECO:0000259" key="6">
    <source>
        <dbReference type="Pfam" id="PF07523"/>
    </source>
</evidence>
<dbReference type="Gene3D" id="3.10.20.320">
    <property type="entry name" value="Putative peptidoglycan bound protein (lpxtg motif)"/>
    <property type="match status" value="2"/>
</dbReference>
<feature type="chain" id="PRO_5031211725" evidence="4">
    <location>
        <begin position="25"/>
        <end position="607"/>
    </location>
</feature>
<feature type="domain" description="MucBP" evidence="5">
    <location>
        <begin position="391"/>
        <end position="455"/>
    </location>
</feature>
<dbReference type="AlphaFoldDB" id="A0A7X0X3M7"/>
<protein>
    <submittedName>
        <fullName evidence="7">LPXTG cell wall anchor domain-containing protein</fullName>
    </submittedName>
</protein>
<dbReference type="Pfam" id="PF06458">
    <property type="entry name" value="MucBP"/>
    <property type="match status" value="2"/>
</dbReference>
<gene>
    <name evidence="7" type="ORF">HB897_12455</name>
</gene>
<dbReference type="SUPFAM" id="SSF52058">
    <property type="entry name" value="L domain-like"/>
    <property type="match status" value="1"/>
</dbReference>
<feature type="domain" description="Ig-like" evidence="6">
    <location>
        <begin position="462"/>
        <end position="527"/>
    </location>
</feature>
<accession>A0A7X0X3M7</accession>
<dbReference type="Gene3D" id="3.80.10.10">
    <property type="entry name" value="Ribonuclease Inhibitor"/>
    <property type="match status" value="1"/>
</dbReference>
<dbReference type="PANTHER" id="PTHR48054">
    <property type="entry name" value="RECEPTOR KINASE-LIKE PROTEIN XA21"/>
    <property type="match status" value="1"/>
</dbReference>
<dbReference type="RefSeq" id="WP_185384041.1">
    <property type="nucleotide sequence ID" value="NZ_JAARRG010000010.1"/>
</dbReference>
<keyword evidence="3" id="KW-0812">Transmembrane</keyword>
<dbReference type="FunFam" id="3.80.10.10:FF:000041">
    <property type="entry name" value="LRR receptor-like serine/threonine-protein kinase ERECTA"/>
    <property type="match status" value="1"/>
</dbReference>
<evidence type="ECO:0000256" key="3">
    <source>
        <dbReference type="SAM" id="Phobius"/>
    </source>
</evidence>
<evidence type="ECO:0000256" key="2">
    <source>
        <dbReference type="ARBA" id="ARBA00022737"/>
    </source>
</evidence>
<feature type="domain" description="MucBP" evidence="5">
    <location>
        <begin position="317"/>
        <end position="384"/>
    </location>
</feature>
<dbReference type="InterPro" id="IPR022038">
    <property type="entry name" value="Ig-like_bact"/>
</dbReference>
<dbReference type="Pfam" id="PF07523">
    <property type="entry name" value="Big_3"/>
    <property type="match status" value="1"/>
</dbReference>
<proteinExistence type="predicted"/>
<evidence type="ECO:0000256" key="4">
    <source>
        <dbReference type="SAM" id="SignalP"/>
    </source>
</evidence>
<dbReference type="Gene3D" id="2.60.40.10">
    <property type="entry name" value="Immunoglobulins"/>
    <property type="match status" value="1"/>
</dbReference>
<evidence type="ECO:0000256" key="1">
    <source>
        <dbReference type="ARBA" id="ARBA00022614"/>
    </source>
</evidence>
<keyword evidence="3" id="KW-1133">Transmembrane helix</keyword>
<evidence type="ECO:0000313" key="7">
    <source>
        <dbReference type="EMBL" id="MBC1487041.1"/>
    </source>
</evidence>
<organism evidence="7 8">
    <name type="scientific">Listeria seeligeri</name>
    <dbReference type="NCBI Taxonomy" id="1640"/>
    <lineage>
        <taxon>Bacteria</taxon>
        <taxon>Bacillati</taxon>
        <taxon>Bacillota</taxon>
        <taxon>Bacilli</taxon>
        <taxon>Bacillales</taxon>
        <taxon>Listeriaceae</taxon>
        <taxon>Listeria</taxon>
    </lineage>
</organism>
<dbReference type="Proteomes" id="UP000523362">
    <property type="component" value="Unassembled WGS sequence"/>
</dbReference>
<dbReference type="InterPro" id="IPR009459">
    <property type="entry name" value="MucBP_dom"/>
</dbReference>
<comment type="caution">
    <text evidence="7">The sequence shown here is derived from an EMBL/GenBank/DDBJ whole genome shotgun (WGS) entry which is preliminary data.</text>
</comment>
<name>A0A7X0X3M7_LISSE</name>
<reference evidence="7 8" key="1">
    <citation type="submission" date="2020-03" db="EMBL/GenBank/DDBJ databases">
        <title>Soil Listeria distribution.</title>
        <authorList>
            <person name="Liao J."/>
            <person name="Wiedmann M."/>
        </authorList>
    </citation>
    <scope>NUCLEOTIDE SEQUENCE [LARGE SCALE GENOMIC DNA]</scope>
    <source>
        <strain evidence="7 8">FSL L7-1560</strain>
    </source>
</reference>
<dbReference type="InterPro" id="IPR052592">
    <property type="entry name" value="LRR-RLK"/>
</dbReference>
<sequence length="607" mass="66700">MKKSFIFLLILATCFSFHPNISMAFDGENTISTNEKTDVVTEADLGGQGWLINEVNRQLSPKKVGTDLTFEDLTKITRIILPDKNLTGEVPPEIKNIVSLQDLLLYSNKLTGTIPAELGELKNLKTLRLDYNQLTGTVPEGLGNIDLVQLQLNKLVGQLPLSLYENRTGSNEVNVSGNQVTIDGTTNVPSVYSAYTFVYPYPYSEYSGKIKALHPYIYNLDNSMNFTPFLKGSATFIDLQAANMFDSALFAGHHVTITDEGNLKVLYDGELTEDVSIPLSGWNSDSHRLSVVLDKAFNNPQNKVVIFLNILAVQGEDVTVEYVNENGESIHVSQLISGDIGDEYDATMEEYKLAIDKYTLDESKLPANAVGTFSNEAKTVTYVYNKIDGAPITVKYLDENGTEIAEADTLTGKIDAPYETTPKEISGWVVDENKLPTNKTGNFTAEGQTVTYTYKTNQTKISAHDSTIYVDDAWNAKDNFDTAYDKYGIEVPFDKVSVEGAVNTSKPGVYSVKYIYDGAETVIKVTVKAKDVPVDPTNPIDPALSPSVTPNQSSNSAVKVISVPSEQGEWKLPTTGDDRFDSILYIGAGIAVIFAAISLLRKRKIHL</sequence>
<dbReference type="InterPro" id="IPR001611">
    <property type="entry name" value="Leu-rich_rpt"/>
</dbReference>
<keyword evidence="1" id="KW-0433">Leucine-rich repeat</keyword>
<dbReference type="PANTHER" id="PTHR48054:SF82">
    <property type="entry name" value="LRR RECEPTOR-LIKE SERINE_THREONINE-PROTEIN KINASE FLS2"/>
    <property type="match status" value="1"/>
</dbReference>